<evidence type="ECO:0000313" key="3">
    <source>
        <dbReference type="Proteomes" id="UP000193719"/>
    </source>
</evidence>
<dbReference type="GO" id="GO:0016788">
    <property type="term" value="F:hydrolase activity, acting on ester bonds"/>
    <property type="evidence" value="ECO:0007669"/>
    <property type="project" value="InterPro"/>
</dbReference>
<accession>A0A1Y1UY88</accession>
<dbReference type="InterPro" id="IPR032466">
    <property type="entry name" value="Metal_Hydrolase"/>
</dbReference>
<comment type="caution">
    <text evidence="2">The sequence shown here is derived from an EMBL/GenBank/DDBJ whole genome shotgun (WGS) entry which is preliminary data.</text>
</comment>
<feature type="binding site" evidence="1">
    <location>
        <position position="170"/>
    </location>
    <ligand>
        <name>a divalent metal cation</name>
        <dbReference type="ChEBI" id="CHEBI:60240"/>
        <label>2</label>
    </ligand>
</feature>
<reference evidence="2 3" key="1">
    <citation type="submission" date="2016-08" db="EMBL/GenBank/DDBJ databases">
        <title>Genomes of anaerobic fungi encode conserved fungal cellulosomes for biomass hydrolysis.</title>
        <authorList>
            <consortium name="DOE Joint Genome Institute"/>
            <person name="Haitjema C.H."/>
            <person name="Gilmore S.P."/>
            <person name="Henske J.K."/>
            <person name="Solomon K.V."/>
            <person name="De Groot R."/>
            <person name="Kuo A."/>
            <person name="Mondo S.J."/>
            <person name="Salamov A.A."/>
            <person name="Labutti K."/>
            <person name="Zhao Z."/>
            <person name="Chiniquy J."/>
            <person name="Barry K."/>
            <person name="Brewer H.M."/>
            <person name="Purvine S.O."/>
            <person name="Wright A.T."/>
            <person name="Boxma B."/>
            <person name="Van Alen T."/>
            <person name="Hackstein J.H."/>
            <person name="Baker S.E."/>
            <person name="Grigoriev I.V."/>
            <person name="O'Malley M.A."/>
        </authorList>
    </citation>
    <scope>NUCLEOTIDE SEQUENCE [LARGE SCALE GENOMIC DNA]</scope>
    <source>
        <strain evidence="3">finn</strain>
    </source>
</reference>
<dbReference type="OrthoDB" id="413993at2759"/>
<dbReference type="EMBL" id="MCFH01000054">
    <property type="protein sequence ID" value="ORX43229.1"/>
    <property type="molecule type" value="Genomic_DNA"/>
</dbReference>
<dbReference type="PANTHER" id="PTHR47345">
    <property type="entry name" value="CUT9-INTERACTING PROTEIN SCN1"/>
    <property type="match status" value="1"/>
</dbReference>
<sequence>MNNYIFDSHCHIQNSSITEDDRDISRYEMEMSREYSFAIAKKIQTLPLNSVGMMSTTIEDSRRMCEIITILKEEEDQMKKENKELPVKAYYGFGIHPWFCENTLKNHEDWQQQLEKLVIQYPKATIGECGLDKVARNYATKKPFSMPVQTEFFEFQFRLAAKYQRPIIIHSVKTVGKLFEFIRKELKSSIANIPPKIMFHSYCGSVDITRSLLNLTQIRDRFYFGFSFFVNSRIQHNLDILTLIPKNRILIETDLHEMDDVPEAIEKIYQHLKSYSSWSSIIDDFYQLTYENAKDFFTF</sequence>
<dbReference type="InterPro" id="IPR053044">
    <property type="entry name" value="Metallo-hydrolase/TatD-type"/>
</dbReference>
<proteinExistence type="predicted"/>
<organism evidence="2 3">
    <name type="scientific">Piromyces finnis</name>
    <dbReference type="NCBI Taxonomy" id="1754191"/>
    <lineage>
        <taxon>Eukaryota</taxon>
        <taxon>Fungi</taxon>
        <taxon>Fungi incertae sedis</taxon>
        <taxon>Chytridiomycota</taxon>
        <taxon>Chytridiomycota incertae sedis</taxon>
        <taxon>Neocallimastigomycetes</taxon>
        <taxon>Neocallimastigales</taxon>
        <taxon>Neocallimastigaceae</taxon>
        <taxon>Piromyces</taxon>
    </lineage>
</organism>
<feature type="binding site" evidence="1">
    <location>
        <position position="128"/>
    </location>
    <ligand>
        <name>a divalent metal cation</name>
        <dbReference type="ChEBI" id="CHEBI:60240"/>
        <label>1</label>
    </ligand>
</feature>
<dbReference type="Pfam" id="PF01026">
    <property type="entry name" value="TatD_DNase"/>
    <property type="match status" value="1"/>
</dbReference>
<dbReference type="SUPFAM" id="SSF51556">
    <property type="entry name" value="Metallo-dependent hydrolases"/>
    <property type="match status" value="1"/>
</dbReference>
<keyword evidence="3" id="KW-1185">Reference proteome</keyword>
<keyword evidence="1" id="KW-0479">Metal-binding</keyword>
<dbReference type="Gene3D" id="3.20.20.140">
    <property type="entry name" value="Metal-dependent hydrolases"/>
    <property type="match status" value="1"/>
</dbReference>
<protein>
    <submittedName>
        <fullName evidence="2">Metallo-dependent hydrolase</fullName>
    </submittedName>
</protein>
<dbReference type="PIRSF" id="PIRSF005902">
    <property type="entry name" value="DNase_TatD"/>
    <property type="match status" value="1"/>
</dbReference>
<keyword evidence="2" id="KW-0378">Hydrolase</keyword>
<feature type="binding site" evidence="1">
    <location>
        <position position="200"/>
    </location>
    <ligand>
        <name>a divalent metal cation</name>
        <dbReference type="ChEBI" id="CHEBI:60240"/>
        <label>2</label>
    </ligand>
</feature>
<dbReference type="PANTHER" id="PTHR47345:SF1">
    <property type="entry name" value="CUT9-INTERACTING PROTEIN SCN1"/>
    <property type="match status" value="1"/>
</dbReference>
<gene>
    <name evidence="2" type="ORF">BCR36DRAFT_586723</name>
</gene>
<reference evidence="2 3" key="2">
    <citation type="submission" date="2016-08" db="EMBL/GenBank/DDBJ databases">
        <title>Pervasive Adenine N6-methylation of Active Genes in Fungi.</title>
        <authorList>
            <consortium name="DOE Joint Genome Institute"/>
            <person name="Mondo S.J."/>
            <person name="Dannebaum R.O."/>
            <person name="Kuo R.C."/>
            <person name="Labutti K."/>
            <person name="Haridas S."/>
            <person name="Kuo A."/>
            <person name="Salamov A."/>
            <person name="Ahrendt S.R."/>
            <person name="Lipzen A."/>
            <person name="Sullivan W."/>
            <person name="Andreopoulos W.B."/>
            <person name="Clum A."/>
            <person name="Lindquist E."/>
            <person name="Daum C."/>
            <person name="Ramamoorthy G.K."/>
            <person name="Gryganskyi A."/>
            <person name="Culley D."/>
            <person name="Magnuson J.K."/>
            <person name="James T.Y."/>
            <person name="O'Malley M.A."/>
            <person name="Stajich J.E."/>
            <person name="Spatafora J.W."/>
            <person name="Visel A."/>
            <person name="Grigoriev I.V."/>
        </authorList>
    </citation>
    <scope>NUCLEOTIDE SEQUENCE [LARGE SCALE GENOMIC DNA]</scope>
    <source>
        <strain evidence="3">finn</strain>
    </source>
</reference>
<evidence type="ECO:0000313" key="2">
    <source>
        <dbReference type="EMBL" id="ORX43229.1"/>
    </source>
</evidence>
<dbReference type="InterPro" id="IPR001130">
    <property type="entry name" value="TatD-like"/>
</dbReference>
<feature type="binding site" evidence="1">
    <location>
        <position position="254"/>
    </location>
    <ligand>
        <name>a divalent metal cation</name>
        <dbReference type="ChEBI" id="CHEBI:60240"/>
        <label>1</label>
    </ligand>
</feature>
<dbReference type="AlphaFoldDB" id="A0A1Y1UY88"/>
<dbReference type="Proteomes" id="UP000193719">
    <property type="component" value="Unassembled WGS sequence"/>
</dbReference>
<name>A0A1Y1UY88_9FUNG</name>
<dbReference type="GO" id="GO:0046872">
    <property type="term" value="F:metal ion binding"/>
    <property type="evidence" value="ECO:0007669"/>
    <property type="project" value="UniProtKB-KW"/>
</dbReference>
<evidence type="ECO:0000256" key="1">
    <source>
        <dbReference type="PIRSR" id="PIRSR005902-1"/>
    </source>
</evidence>